<sequence length="323" mass="34840">MIPFAVIGIDHRHCYTMAAHIQSAGGRLVGWATDGEPGTLDGWVRRFPDAPRRAAADLLTDPEVALILTAAVPCDRPGIAVAALEAGKHVLSDKPGALSRAQLDEIRAACTRADRHWAVDFSERFEVPGVTRADALVRDGAIGEVLDVTLLAPHRLNAATRPDWFWDRGRNGGILADIGSHQIDQVLHFAGTDEAQIVLAEADCLLRPPFQDRGRIALRAGRATGTILLNWFTPDGLPTWGDGRLFLTGTRGTIELRKYVDPAGQPGTDHVILVNDAPPERIDAAGDPLPFFSAFLCGLDGPLGPHPFKVTELAIRAQEMAEC</sequence>
<accession>A0A0D1CKF8</accession>
<protein>
    <submittedName>
        <fullName evidence="4">YvaA protein</fullName>
        <ecNumber evidence="4">1.-.-.-</ecNumber>
    </submittedName>
</protein>
<feature type="domain" description="GFO/IDH/MocA-like oxidoreductase" evidence="3">
    <location>
        <begin position="131"/>
        <end position="255"/>
    </location>
</feature>
<evidence type="ECO:0000259" key="2">
    <source>
        <dbReference type="Pfam" id="PF01408"/>
    </source>
</evidence>
<dbReference type="SUPFAM" id="SSF51735">
    <property type="entry name" value="NAD(P)-binding Rossmann-fold domains"/>
    <property type="match status" value="1"/>
</dbReference>
<evidence type="ECO:0000313" key="5">
    <source>
        <dbReference type="Proteomes" id="UP000032232"/>
    </source>
</evidence>
<dbReference type="AlphaFoldDB" id="A0A0D1CKF8"/>
<dbReference type="InterPro" id="IPR000683">
    <property type="entry name" value="Gfo/Idh/MocA-like_OxRdtase_N"/>
</dbReference>
<keyword evidence="1 4" id="KW-0560">Oxidoreductase</keyword>
<keyword evidence="5" id="KW-1185">Reference proteome</keyword>
<dbReference type="EC" id="1.-.-.-" evidence="4"/>
<dbReference type="PANTHER" id="PTHR43818">
    <property type="entry name" value="BCDNA.GH03377"/>
    <property type="match status" value="1"/>
</dbReference>
<dbReference type="Gene3D" id="3.30.360.10">
    <property type="entry name" value="Dihydrodipicolinate Reductase, domain 2"/>
    <property type="match status" value="1"/>
</dbReference>
<organism evidence="4 5">
    <name type="scientific">Jannaschia aquimarina</name>
    <dbReference type="NCBI Taxonomy" id="935700"/>
    <lineage>
        <taxon>Bacteria</taxon>
        <taxon>Pseudomonadati</taxon>
        <taxon>Pseudomonadota</taxon>
        <taxon>Alphaproteobacteria</taxon>
        <taxon>Rhodobacterales</taxon>
        <taxon>Roseobacteraceae</taxon>
        <taxon>Jannaschia</taxon>
    </lineage>
</organism>
<feature type="domain" description="Gfo/Idh/MocA-like oxidoreductase N-terminal" evidence="2">
    <location>
        <begin position="56"/>
        <end position="120"/>
    </location>
</feature>
<dbReference type="GO" id="GO:0000166">
    <property type="term" value="F:nucleotide binding"/>
    <property type="evidence" value="ECO:0007669"/>
    <property type="project" value="InterPro"/>
</dbReference>
<comment type="caution">
    <text evidence="4">The sequence shown here is derived from an EMBL/GenBank/DDBJ whole genome shotgun (WGS) entry which is preliminary data.</text>
</comment>
<dbReference type="PANTHER" id="PTHR43818:SF11">
    <property type="entry name" value="BCDNA.GH03377"/>
    <property type="match status" value="1"/>
</dbReference>
<dbReference type="Gene3D" id="3.40.50.720">
    <property type="entry name" value="NAD(P)-binding Rossmann-like Domain"/>
    <property type="match status" value="1"/>
</dbReference>
<dbReference type="GO" id="GO:0016491">
    <property type="term" value="F:oxidoreductase activity"/>
    <property type="evidence" value="ECO:0007669"/>
    <property type="project" value="UniProtKB-KW"/>
</dbReference>
<dbReference type="InterPro" id="IPR055170">
    <property type="entry name" value="GFO_IDH_MocA-like_dom"/>
</dbReference>
<dbReference type="OrthoDB" id="9768836at2"/>
<evidence type="ECO:0000313" key="4">
    <source>
        <dbReference type="EMBL" id="KIT15232.1"/>
    </source>
</evidence>
<dbReference type="InterPro" id="IPR036291">
    <property type="entry name" value="NAD(P)-bd_dom_sf"/>
</dbReference>
<evidence type="ECO:0000256" key="1">
    <source>
        <dbReference type="ARBA" id="ARBA00023002"/>
    </source>
</evidence>
<gene>
    <name evidence="4" type="primary">yvaA</name>
    <name evidence="4" type="ORF">jaqu_30550</name>
</gene>
<name>A0A0D1CKF8_9RHOB</name>
<dbReference type="Pfam" id="PF22725">
    <property type="entry name" value="GFO_IDH_MocA_C3"/>
    <property type="match status" value="1"/>
</dbReference>
<reference evidence="4 5" key="1">
    <citation type="submission" date="2015-02" db="EMBL/GenBank/DDBJ databases">
        <title>Genome Sequence of Jannaschia aquimarina DSM28248, a member of the Roseobacter clade.</title>
        <authorList>
            <person name="Voget S."/>
            <person name="Daniel R."/>
        </authorList>
    </citation>
    <scope>NUCLEOTIDE SEQUENCE [LARGE SCALE GENOMIC DNA]</scope>
    <source>
        <strain evidence="4 5">GSW-M26</strain>
    </source>
</reference>
<dbReference type="EMBL" id="JYFE01000055">
    <property type="protein sequence ID" value="KIT15232.1"/>
    <property type="molecule type" value="Genomic_DNA"/>
</dbReference>
<dbReference type="SUPFAM" id="SSF55347">
    <property type="entry name" value="Glyceraldehyde-3-phosphate dehydrogenase-like, C-terminal domain"/>
    <property type="match status" value="1"/>
</dbReference>
<evidence type="ECO:0000259" key="3">
    <source>
        <dbReference type="Pfam" id="PF22725"/>
    </source>
</evidence>
<dbReference type="InterPro" id="IPR050463">
    <property type="entry name" value="Gfo/Idh/MocA_oxidrdct_glycsds"/>
</dbReference>
<proteinExistence type="predicted"/>
<dbReference type="RefSeq" id="WP_043919836.1">
    <property type="nucleotide sequence ID" value="NZ_FZPF01000011.1"/>
</dbReference>
<dbReference type="Proteomes" id="UP000032232">
    <property type="component" value="Unassembled WGS sequence"/>
</dbReference>
<dbReference type="PATRIC" id="fig|935700.4.peg.3156"/>
<dbReference type="STRING" id="935700.jaqu_30550"/>
<dbReference type="Pfam" id="PF01408">
    <property type="entry name" value="GFO_IDH_MocA"/>
    <property type="match status" value="1"/>
</dbReference>